<evidence type="ECO:0000256" key="6">
    <source>
        <dbReference type="SAM" id="Phobius"/>
    </source>
</evidence>
<keyword evidence="5" id="KW-0297">G-protein coupled receptor</keyword>
<evidence type="ECO:0000256" key="3">
    <source>
        <dbReference type="ARBA" id="ARBA00022989"/>
    </source>
</evidence>
<dbReference type="Proteomes" id="UP001233172">
    <property type="component" value="Unassembled WGS sequence"/>
</dbReference>
<reference evidence="8" key="2">
    <citation type="submission" date="2023-04" db="EMBL/GenBank/DDBJ databases">
        <authorList>
            <person name="Bu L."/>
            <person name="Lu L."/>
            <person name="Laidemitt M.R."/>
            <person name="Zhang S.M."/>
            <person name="Mutuku M."/>
            <person name="Mkoji G."/>
            <person name="Steinauer M."/>
            <person name="Loker E.S."/>
        </authorList>
    </citation>
    <scope>NUCLEOTIDE SEQUENCE</scope>
    <source>
        <strain evidence="8">KasaAsao</strain>
        <tissue evidence="8">Whole Snail</tissue>
    </source>
</reference>
<dbReference type="Gene3D" id="1.20.1070.10">
    <property type="entry name" value="Rhodopsin 7-helix transmembrane proteins"/>
    <property type="match status" value="1"/>
</dbReference>
<comment type="caution">
    <text evidence="8">The sequence shown here is derived from an EMBL/GenBank/DDBJ whole genome shotgun (WGS) entry which is preliminary data.</text>
</comment>
<feature type="transmembrane region" description="Helical" evidence="6">
    <location>
        <begin position="262"/>
        <end position="287"/>
    </location>
</feature>
<dbReference type="AlphaFoldDB" id="A0AAD8FB83"/>
<dbReference type="PROSITE" id="PS00237">
    <property type="entry name" value="G_PROTEIN_RECEP_F1_1"/>
    <property type="match status" value="1"/>
</dbReference>
<proteinExistence type="inferred from homology"/>
<evidence type="ECO:0000256" key="5">
    <source>
        <dbReference type="RuleBase" id="RU000688"/>
    </source>
</evidence>
<dbReference type="PRINTS" id="PR00237">
    <property type="entry name" value="GPCRRHODOPSN"/>
</dbReference>
<keyword evidence="4 6" id="KW-0472">Membrane</keyword>
<keyword evidence="2 5" id="KW-0812">Transmembrane</keyword>
<evidence type="ECO:0000256" key="4">
    <source>
        <dbReference type="ARBA" id="ARBA00023136"/>
    </source>
</evidence>
<dbReference type="EMBL" id="JASAOG010000059">
    <property type="protein sequence ID" value="KAK0056764.1"/>
    <property type="molecule type" value="Genomic_DNA"/>
</dbReference>
<keyword evidence="5 8" id="KW-0675">Receptor</keyword>
<organism evidence="8 9">
    <name type="scientific">Biomphalaria pfeifferi</name>
    <name type="common">Bloodfluke planorb</name>
    <name type="synonym">Freshwater snail</name>
    <dbReference type="NCBI Taxonomy" id="112525"/>
    <lineage>
        <taxon>Eukaryota</taxon>
        <taxon>Metazoa</taxon>
        <taxon>Spiralia</taxon>
        <taxon>Lophotrochozoa</taxon>
        <taxon>Mollusca</taxon>
        <taxon>Gastropoda</taxon>
        <taxon>Heterobranchia</taxon>
        <taxon>Euthyneura</taxon>
        <taxon>Panpulmonata</taxon>
        <taxon>Hygrophila</taxon>
        <taxon>Lymnaeoidea</taxon>
        <taxon>Planorbidae</taxon>
        <taxon>Biomphalaria</taxon>
    </lineage>
</organism>
<feature type="transmembrane region" description="Helical" evidence="6">
    <location>
        <begin position="299"/>
        <end position="322"/>
    </location>
</feature>
<comment type="similarity">
    <text evidence="5">Belongs to the G-protein coupled receptor 1 family.</text>
</comment>
<protein>
    <submittedName>
        <fullName evidence="8">Somatostatin receptor type 5</fullName>
    </submittedName>
</protein>
<dbReference type="PANTHER" id="PTHR46641:SF2">
    <property type="entry name" value="FMRFAMIDE RECEPTOR"/>
    <property type="match status" value="1"/>
</dbReference>
<dbReference type="GO" id="GO:0016020">
    <property type="term" value="C:membrane"/>
    <property type="evidence" value="ECO:0007669"/>
    <property type="project" value="UniProtKB-SubCell"/>
</dbReference>
<dbReference type="PROSITE" id="PS50262">
    <property type="entry name" value="G_PROTEIN_RECEP_F1_2"/>
    <property type="match status" value="1"/>
</dbReference>
<feature type="transmembrane region" description="Helical" evidence="6">
    <location>
        <begin position="32"/>
        <end position="57"/>
    </location>
</feature>
<dbReference type="InterPro" id="IPR000276">
    <property type="entry name" value="GPCR_Rhodpsn"/>
</dbReference>
<feature type="transmembrane region" description="Helical" evidence="6">
    <location>
        <begin position="69"/>
        <end position="87"/>
    </location>
</feature>
<feature type="domain" description="G-protein coupled receptors family 1 profile" evidence="7">
    <location>
        <begin position="49"/>
        <end position="319"/>
    </location>
</feature>
<dbReference type="PANTHER" id="PTHR46641">
    <property type="entry name" value="FMRFAMIDE RECEPTOR-RELATED"/>
    <property type="match status" value="1"/>
</dbReference>
<keyword evidence="5" id="KW-0807">Transducer</keyword>
<feature type="transmembrane region" description="Helical" evidence="6">
    <location>
        <begin position="155"/>
        <end position="175"/>
    </location>
</feature>
<evidence type="ECO:0000256" key="1">
    <source>
        <dbReference type="ARBA" id="ARBA00004370"/>
    </source>
</evidence>
<evidence type="ECO:0000259" key="7">
    <source>
        <dbReference type="PROSITE" id="PS50262"/>
    </source>
</evidence>
<keyword evidence="9" id="KW-1185">Reference proteome</keyword>
<evidence type="ECO:0000313" key="9">
    <source>
        <dbReference type="Proteomes" id="UP001233172"/>
    </source>
</evidence>
<dbReference type="SUPFAM" id="SSF81321">
    <property type="entry name" value="Family A G protein-coupled receptor-like"/>
    <property type="match status" value="1"/>
</dbReference>
<dbReference type="InterPro" id="IPR052954">
    <property type="entry name" value="GPCR-Ligand_Int"/>
</dbReference>
<gene>
    <name evidence="8" type="ORF">Bpfe_013702</name>
</gene>
<name>A0AAD8FB83_BIOPF</name>
<dbReference type="Pfam" id="PF00001">
    <property type="entry name" value="7tm_1"/>
    <property type="match status" value="1"/>
</dbReference>
<evidence type="ECO:0000313" key="8">
    <source>
        <dbReference type="EMBL" id="KAK0056764.1"/>
    </source>
</evidence>
<dbReference type="GO" id="GO:0004930">
    <property type="term" value="F:G protein-coupled receptor activity"/>
    <property type="evidence" value="ECO:0007669"/>
    <property type="project" value="UniProtKB-KW"/>
</dbReference>
<sequence length="341" mass="38122">MSNVSDKDSFSSEAIVYDADPVSIEVLQLTELAFGCVLIHLFALLGLAGATINIIVLSSQNITTDSSNILLISLSVADFVFCLTIPICRFKCIISHLIDIPTAIIYDIFIQQHLAFFNRVFYYISITLVGAISAERFLVVFFPLKVVSIVTPSRIRFVSVSVYAINFALASPGFFCLTETWMLSESYNRSLPVLVITEFYKKNIKIVNVVISLVYNNTVLGVSILLSLTCTPAIAVKLWIVTQKRQKMIQKKCSFDLQVAKILIAICTVSLLVYGPFVGYITATYFIPDYKLISNSFNLYSVITDFSGTICASVNFLIYVTMSSKFRKHYTRLFSNVCICK</sequence>
<keyword evidence="3 6" id="KW-1133">Transmembrane helix</keyword>
<accession>A0AAD8FB83</accession>
<dbReference type="InterPro" id="IPR017452">
    <property type="entry name" value="GPCR_Rhodpsn_7TM"/>
</dbReference>
<evidence type="ECO:0000256" key="2">
    <source>
        <dbReference type="ARBA" id="ARBA00022692"/>
    </source>
</evidence>
<reference evidence="8" key="1">
    <citation type="journal article" date="2023" name="PLoS Negl. Trop. Dis.">
        <title>A genome sequence for Biomphalaria pfeifferi, the major vector snail for the human-infecting parasite Schistosoma mansoni.</title>
        <authorList>
            <person name="Bu L."/>
            <person name="Lu L."/>
            <person name="Laidemitt M.R."/>
            <person name="Zhang S.M."/>
            <person name="Mutuku M."/>
            <person name="Mkoji G."/>
            <person name="Steinauer M."/>
            <person name="Loker E.S."/>
        </authorList>
    </citation>
    <scope>NUCLEOTIDE SEQUENCE</scope>
    <source>
        <strain evidence="8">KasaAsao</strain>
    </source>
</reference>
<feature type="transmembrane region" description="Helical" evidence="6">
    <location>
        <begin position="120"/>
        <end position="143"/>
    </location>
</feature>
<feature type="transmembrane region" description="Helical" evidence="6">
    <location>
        <begin position="219"/>
        <end position="241"/>
    </location>
</feature>
<comment type="subcellular location">
    <subcellularLocation>
        <location evidence="1">Membrane</location>
    </subcellularLocation>
</comment>